<gene>
    <name evidence="1" type="ORF">PoB_002890300</name>
</gene>
<protein>
    <submittedName>
        <fullName evidence="1">Uncharacterized protein</fullName>
    </submittedName>
</protein>
<keyword evidence="2" id="KW-1185">Reference proteome</keyword>
<sequence>MREAELSQQNTLSTANGDLQLLQSLSGFSCHLLLQLVFAATLAGTAAASAGEVLISDWSSTAGVQPTGSYPPCQELPSCDRMINVVWELQVCPLKWRIFDRIVKTTPTPPHPEKKYELLYRRG</sequence>
<comment type="caution">
    <text evidence="1">The sequence shown here is derived from an EMBL/GenBank/DDBJ whole genome shotgun (WGS) entry which is preliminary data.</text>
</comment>
<dbReference type="Proteomes" id="UP000735302">
    <property type="component" value="Unassembled WGS sequence"/>
</dbReference>
<accession>A0AAV4A6X6</accession>
<dbReference type="PROSITE" id="PS51257">
    <property type="entry name" value="PROKAR_LIPOPROTEIN"/>
    <property type="match status" value="1"/>
</dbReference>
<dbReference type="EMBL" id="BLXT01003580">
    <property type="protein sequence ID" value="GFO02398.1"/>
    <property type="molecule type" value="Genomic_DNA"/>
</dbReference>
<dbReference type="AlphaFoldDB" id="A0AAV4A6X6"/>
<evidence type="ECO:0000313" key="1">
    <source>
        <dbReference type="EMBL" id="GFO02398.1"/>
    </source>
</evidence>
<evidence type="ECO:0000313" key="2">
    <source>
        <dbReference type="Proteomes" id="UP000735302"/>
    </source>
</evidence>
<reference evidence="1 2" key="1">
    <citation type="journal article" date="2021" name="Elife">
        <title>Chloroplast acquisition without the gene transfer in kleptoplastic sea slugs, Plakobranchus ocellatus.</title>
        <authorList>
            <person name="Maeda T."/>
            <person name="Takahashi S."/>
            <person name="Yoshida T."/>
            <person name="Shimamura S."/>
            <person name="Takaki Y."/>
            <person name="Nagai Y."/>
            <person name="Toyoda A."/>
            <person name="Suzuki Y."/>
            <person name="Arimoto A."/>
            <person name="Ishii H."/>
            <person name="Satoh N."/>
            <person name="Nishiyama T."/>
            <person name="Hasebe M."/>
            <person name="Maruyama T."/>
            <person name="Minagawa J."/>
            <person name="Obokata J."/>
            <person name="Shigenobu S."/>
        </authorList>
    </citation>
    <scope>NUCLEOTIDE SEQUENCE [LARGE SCALE GENOMIC DNA]</scope>
</reference>
<organism evidence="1 2">
    <name type="scientific">Plakobranchus ocellatus</name>
    <dbReference type="NCBI Taxonomy" id="259542"/>
    <lineage>
        <taxon>Eukaryota</taxon>
        <taxon>Metazoa</taxon>
        <taxon>Spiralia</taxon>
        <taxon>Lophotrochozoa</taxon>
        <taxon>Mollusca</taxon>
        <taxon>Gastropoda</taxon>
        <taxon>Heterobranchia</taxon>
        <taxon>Euthyneura</taxon>
        <taxon>Panpulmonata</taxon>
        <taxon>Sacoglossa</taxon>
        <taxon>Placobranchoidea</taxon>
        <taxon>Plakobranchidae</taxon>
        <taxon>Plakobranchus</taxon>
    </lineage>
</organism>
<name>A0AAV4A6X6_9GAST</name>
<proteinExistence type="predicted"/>